<accession>A0A1F6XM21</accession>
<feature type="transmembrane region" description="Helical" evidence="1">
    <location>
        <begin position="20"/>
        <end position="40"/>
    </location>
</feature>
<gene>
    <name evidence="2" type="ORF">A2917_00735</name>
</gene>
<sequence length="119" mass="13239">MYMAREGAINNNIEKLSLHFILLSFGVLALLYLIFLGNMVKNIVERRSLEARAVSLSNEVRNLEVTYLSLSKGVDLPMSYSMGFKETKATFVSRKSVNSLGLNSGETFGNTEIAKNNDL</sequence>
<evidence type="ECO:0008006" key="4">
    <source>
        <dbReference type="Google" id="ProtNLM"/>
    </source>
</evidence>
<dbReference type="AlphaFoldDB" id="A0A1F6XM21"/>
<dbReference type="Proteomes" id="UP000178104">
    <property type="component" value="Unassembled WGS sequence"/>
</dbReference>
<organism evidence="2 3">
    <name type="scientific">Candidatus Nomurabacteria bacterium RIFCSPLOWO2_01_FULL_42_17</name>
    <dbReference type="NCBI Taxonomy" id="1801780"/>
    <lineage>
        <taxon>Bacteria</taxon>
        <taxon>Candidatus Nomuraibacteriota</taxon>
    </lineage>
</organism>
<evidence type="ECO:0000313" key="3">
    <source>
        <dbReference type="Proteomes" id="UP000178104"/>
    </source>
</evidence>
<protein>
    <recommendedName>
        <fullName evidence="4">Cell division protein FtsL</fullName>
    </recommendedName>
</protein>
<evidence type="ECO:0000256" key="1">
    <source>
        <dbReference type="SAM" id="Phobius"/>
    </source>
</evidence>
<comment type="caution">
    <text evidence="2">The sequence shown here is derived from an EMBL/GenBank/DDBJ whole genome shotgun (WGS) entry which is preliminary data.</text>
</comment>
<proteinExistence type="predicted"/>
<name>A0A1F6XM21_9BACT</name>
<keyword evidence="1" id="KW-0472">Membrane</keyword>
<keyword evidence="1" id="KW-0812">Transmembrane</keyword>
<dbReference type="STRING" id="1801780.A2917_00735"/>
<keyword evidence="1" id="KW-1133">Transmembrane helix</keyword>
<reference evidence="2 3" key="1">
    <citation type="journal article" date="2016" name="Nat. Commun.">
        <title>Thousands of microbial genomes shed light on interconnected biogeochemical processes in an aquifer system.</title>
        <authorList>
            <person name="Anantharaman K."/>
            <person name="Brown C.T."/>
            <person name="Hug L.A."/>
            <person name="Sharon I."/>
            <person name="Castelle C.J."/>
            <person name="Probst A.J."/>
            <person name="Thomas B.C."/>
            <person name="Singh A."/>
            <person name="Wilkins M.J."/>
            <person name="Karaoz U."/>
            <person name="Brodie E.L."/>
            <person name="Williams K.H."/>
            <person name="Hubbard S.S."/>
            <person name="Banfield J.F."/>
        </authorList>
    </citation>
    <scope>NUCLEOTIDE SEQUENCE [LARGE SCALE GENOMIC DNA]</scope>
</reference>
<dbReference type="EMBL" id="MFVE01000006">
    <property type="protein sequence ID" value="OGI95165.1"/>
    <property type="molecule type" value="Genomic_DNA"/>
</dbReference>
<evidence type="ECO:0000313" key="2">
    <source>
        <dbReference type="EMBL" id="OGI95165.1"/>
    </source>
</evidence>